<name>A0A645JE91_9ZZZZ</name>
<sequence length="82" mass="9009">MNTMCQTLLACARLALDKNVVIAAGDTGSLMLQSQEFTGLTYHAVQAVARTVTGCMCNSRFQILDRHRQNQGTFDIIAGFNR</sequence>
<gene>
    <name evidence="1" type="ORF">SDC9_209240</name>
</gene>
<reference evidence="1" key="1">
    <citation type="submission" date="2019-08" db="EMBL/GenBank/DDBJ databases">
        <authorList>
            <person name="Kucharzyk K."/>
            <person name="Murdoch R.W."/>
            <person name="Higgins S."/>
            <person name="Loffler F."/>
        </authorList>
    </citation>
    <scope>NUCLEOTIDE SEQUENCE</scope>
</reference>
<proteinExistence type="predicted"/>
<protein>
    <submittedName>
        <fullName evidence="1">Uncharacterized protein</fullName>
    </submittedName>
</protein>
<dbReference type="AlphaFoldDB" id="A0A645JE91"/>
<evidence type="ECO:0000313" key="1">
    <source>
        <dbReference type="EMBL" id="MPN61502.1"/>
    </source>
</evidence>
<organism evidence="1">
    <name type="scientific">bioreactor metagenome</name>
    <dbReference type="NCBI Taxonomy" id="1076179"/>
    <lineage>
        <taxon>unclassified sequences</taxon>
        <taxon>metagenomes</taxon>
        <taxon>ecological metagenomes</taxon>
    </lineage>
</organism>
<dbReference type="EMBL" id="VSSQ01138197">
    <property type="protein sequence ID" value="MPN61502.1"/>
    <property type="molecule type" value="Genomic_DNA"/>
</dbReference>
<comment type="caution">
    <text evidence="1">The sequence shown here is derived from an EMBL/GenBank/DDBJ whole genome shotgun (WGS) entry which is preliminary data.</text>
</comment>
<accession>A0A645JE91</accession>